<dbReference type="Gene3D" id="3.30.1240.10">
    <property type="match status" value="1"/>
</dbReference>
<keyword evidence="1" id="KW-0378">Hydrolase</keyword>
<evidence type="ECO:0000313" key="2">
    <source>
        <dbReference type="Proteomes" id="UP001240483"/>
    </source>
</evidence>
<accession>A0AAP4C9M4</accession>
<comment type="caution">
    <text evidence="1">The sequence shown here is derived from an EMBL/GenBank/DDBJ whole genome shotgun (WGS) entry which is preliminary data.</text>
</comment>
<dbReference type="EMBL" id="JASODW010000072">
    <property type="protein sequence ID" value="MDK6276023.1"/>
    <property type="molecule type" value="Genomic_DNA"/>
</dbReference>
<protein>
    <submittedName>
        <fullName evidence="1">HAD hydrolase family protein</fullName>
    </submittedName>
</protein>
<dbReference type="Proteomes" id="UP001240483">
    <property type="component" value="Unassembled WGS sequence"/>
</dbReference>
<dbReference type="GO" id="GO:0016787">
    <property type="term" value="F:hydrolase activity"/>
    <property type="evidence" value="ECO:0007669"/>
    <property type="project" value="UniProtKB-KW"/>
</dbReference>
<dbReference type="SUPFAM" id="SSF56784">
    <property type="entry name" value="HAD-like"/>
    <property type="match status" value="1"/>
</dbReference>
<reference evidence="1" key="1">
    <citation type="submission" date="2023-05" db="EMBL/GenBank/DDBJ databases">
        <title>Cataloging the Phylogenetic Diversity of Human Bladder Bacteria.</title>
        <authorList>
            <person name="Du J."/>
        </authorList>
    </citation>
    <scope>NUCLEOTIDE SEQUENCE</scope>
    <source>
        <strain evidence="1">UMB9978</strain>
    </source>
</reference>
<feature type="non-terminal residue" evidence="1">
    <location>
        <position position="86"/>
    </location>
</feature>
<evidence type="ECO:0000313" key="1">
    <source>
        <dbReference type="EMBL" id="MDK6276023.1"/>
    </source>
</evidence>
<dbReference type="InterPro" id="IPR036412">
    <property type="entry name" value="HAD-like_sf"/>
</dbReference>
<proteinExistence type="predicted"/>
<gene>
    <name evidence="1" type="ORF">QP116_09900</name>
</gene>
<name>A0AAP4C9M4_9MICC</name>
<dbReference type="AlphaFoldDB" id="A0AAP4C9M4"/>
<organism evidence="1 2">
    <name type="scientific">Pseudoglutamicibacter cumminsii</name>
    <dbReference type="NCBI Taxonomy" id="156979"/>
    <lineage>
        <taxon>Bacteria</taxon>
        <taxon>Bacillati</taxon>
        <taxon>Actinomycetota</taxon>
        <taxon>Actinomycetes</taxon>
        <taxon>Micrococcales</taxon>
        <taxon>Micrococcaceae</taxon>
        <taxon>Pseudoglutamicibacter</taxon>
    </lineage>
</organism>
<dbReference type="Pfam" id="PF08282">
    <property type="entry name" value="Hydrolase_3"/>
    <property type="match status" value="1"/>
</dbReference>
<sequence>HYYDNLQKVSHFEDVDDIIFKVTANFTEETVRQAEEWVNQVIPYATAVTTGFKSIDIILSSVNKRNGLEHLCEQYGIRAEEVLSFG</sequence>
<feature type="non-terminal residue" evidence="1">
    <location>
        <position position="1"/>
    </location>
</feature>